<reference evidence="1 2" key="4">
    <citation type="journal article" date="2011" name="BMC Genomics">
        <title>RNA-Seq improves annotation of protein-coding genes in the cucumber genome.</title>
        <authorList>
            <person name="Li Z."/>
            <person name="Zhang Z."/>
            <person name="Yan P."/>
            <person name="Huang S."/>
            <person name="Fei Z."/>
            <person name="Lin K."/>
        </authorList>
    </citation>
    <scope>NUCLEOTIDE SEQUENCE [LARGE SCALE GENOMIC DNA]</scope>
    <source>
        <strain evidence="2">cv. 9930</strain>
        <tissue evidence="1">Leaf</tissue>
    </source>
</reference>
<protein>
    <submittedName>
        <fullName evidence="1">Uncharacterized protein</fullName>
    </submittedName>
</protein>
<proteinExistence type="predicted"/>
<dbReference type="Proteomes" id="UP000029981">
    <property type="component" value="Unassembled WGS sequence"/>
</dbReference>
<feature type="non-terminal residue" evidence="1">
    <location>
        <position position="51"/>
    </location>
</feature>
<organism evidence="1 2">
    <name type="scientific">Cucumis sativus</name>
    <name type="common">Cucumber</name>
    <dbReference type="NCBI Taxonomy" id="3659"/>
    <lineage>
        <taxon>Eukaryota</taxon>
        <taxon>Viridiplantae</taxon>
        <taxon>Streptophyta</taxon>
        <taxon>Embryophyta</taxon>
        <taxon>Tracheophyta</taxon>
        <taxon>Spermatophyta</taxon>
        <taxon>Magnoliopsida</taxon>
        <taxon>eudicotyledons</taxon>
        <taxon>Gunneridae</taxon>
        <taxon>Pentapetalae</taxon>
        <taxon>rosids</taxon>
        <taxon>fabids</taxon>
        <taxon>Cucurbitales</taxon>
        <taxon>Cucurbitaceae</taxon>
        <taxon>Benincaseae</taxon>
        <taxon>Cucumis</taxon>
    </lineage>
</organism>
<name>A0ACB6HC42_CUCSA</name>
<dbReference type="EMBL" id="ACHR03000018">
    <property type="protein sequence ID" value="KAE8637503.1"/>
    <property type="molecule type" value="Genomic_DNA"/>
</dbReference>
<keyword evidence="2" id="KW-1185">Reference proteome</keyword>
<gene>
    <name evidence="1" type="ORF">Csa_004759</name>
</gene>
<evidence type="ECO:0000313" key="2">
    <source>
        <dbReference type="Proteomes" id="UP000029981"/>
    </source>
</evidence>
<comment type="caution">
    <text evidence="1">The sequence shown here is derived from an EMBL/GenBank/DDBJ whole genome shotgun (WGS) entry which is preliminary data.</text>
</comment>
<sequence length="51" mass="5731">MRMAEYLSMMKQITSKNMQLAGSTISQDDLIISYVLAGLDAEYILIVCDIE</sequence>
<evidence type="ECO:0000313" key="1">
    <source>
        <dbReference type="EMBL" id="KAE8637503.1"/>
    </source>
</evidence>
<reference evidence="1 2" key="3">
    <citation type="journal article" date="2010" name="BMC Genomics">
        <title>Transcriptome sequencing and comparative analysis of cucumber flowers with different sex types.</title>
        <authorList>
            <person name="Guo S."/>
            <person name="Zheng Y."/>
            <person name="Joung J.G."/>
            <person name="Liu S."/>
            <person name="Zhang Z."/>
            <person name="Crasta O.R."/>
            <person name="Sobral B.W."/>
            <person name="Xu Y."/>
            <person name="Huang S."/>
            <person name="Fei Z."/>
        </authorList>
    </citation>
    <scope>NUCLEOTIDE SEQUENCE [LARGE SCALE GENOMIC DNA]</scope>
    <source>
        <strain evidence="2">cv. 9930</strain>
        <tissue evidence="1">Leaf</tissue>
    </source>
</reference>
<accession>A0ACB6HC42</accession>
<reference evidence="1 2" key="1">
    <citation type="journal article" date="2009" name="Nat. Genet.">
        <title>The genome of the cucumber, Cucumis sativus L.</title>
        <authorList>
            <person name="Huang S."/>
            <person name="Li R."/>
            <person name="Zhang Z."/>
            <person name="Li L."/>
            <person name="Gu X."/>
            <person name="Fan W."/>
            <person name="Lucas W.J."/>
            <person name="Wang X."/>
            <person name="Xie B."/>
            <person name="Ni P."/>
            <person name="Ren Y."/>
            <person name="Zhu H."/>
            <person name="Li J."/>
            <person name="Lin K."/>
            <person name="Jin W."/>
            <person name="Fei Z."/>
            <person name="Li G."/>
            <person name="Staub J."/>
            <person name="Kilian A."/>
            <person name="van der Vossen E.A."/>
            <person name="Wu Y."/>
            <person name="Guo J."/>
            <person name="He J."/>
            <person name="Jia Z."/>
            <person name="Ren Y."/>
            <person name="Tian G."/>
            <person name="Lu Y."/>
            <person name="Ruan J."/>
            <person name="Qian W."/>
            <person name="Wang M."/>
            <person name="Huang Q."/>
            <person name="Li B."/>
            <person name="Xuan Z."/>
            <person name="Cao J."/>
            <person name="Asan"/>
            <person name="Wu Z."/>
            <person name="Zhang J."/>
            <person name="Cai Q."/>
            <person name="Bai Y."/>
            <person name="Zhao B."/>
            <person name="Han Y."/>
            <person name="Li Y."/>
            <person name="Li X."/>
            <person name="Wang S."/>
            <person name="Shi Q."/>
            <person name="Liu S."/>
            <person name="Cho W.K."/>
            <person name="Kim J.Y."/>
            <person name="Xu Y."/>
            <person name="Heller-Uszynska K."/>
            <person name="Miao H."/>
            <person name="Cheng Z."/>
            <person name="Zhang S."/>
            <person name="Wu J."/>
            <person name="Yang Y."/>
            <person name="Kang H."/>
            <person name="Li M."/>
            <person name="Liang H."/>
            <person name="Ren X."/>
            <person name="Shi Z."/>
            <person name="Wen M."/>
            <person name="Jian M."/>
            <person name="Yang H."/>
            <person name="Zhang G."/>
            <person name="Yang Z."/>
            <person name="Chen R."/>
            <person name="Liu S."/>
            <person name="Li J."/>
            <person name="Ma L."/>
            <person name="Liu H."/>
            <person name="Zhou Y."/>
            <person name="Zhao J."/>
            <person name="Fang X."/>
            <person name="Li G."/>
            <person name="Fang L."/>
            <person name="Li Y."/>
            <person name="Liu D."/>
            <person name="Zheng H."/>
            <person name="Zhang Y."/>
            <person name="Qin N."/>
            <person name="Li Z."/>
            <person name="Yang G."/>
            <person name="Yang S."/>
            <person name="Bolund L."/>
            <person name="Kristiansen K."/>
            <person name="Zheng H."/>
            <person name="Li S."/>
            <person name="Zhang X."/>
            <person name="Yang H."/>
            <person name="Wang J."/>
            <person name="Sun R."/>
            <person name="Zhang B."/>
            <person name="Jiang S."/>
            <person name="Wang J."/>
            <person name="Du Y."/>
            <person name="Li S."/>
        </authorList>
    </citation>
    <scope>NUCLEOTIDE SEQUENCE [LARGE SCALE GENOMIC DNA]</scope>
    <source>
        <strain evidence="2">cv. 9930</strain>
        <tissue evidence="1">Leaf</tissue>
    </source>
</reference>
<reference evidence="1 2" key="5">
    <citation type="journal article" date="2019" name="Gigascience">
        <title>A chromosome-scale genome assembly of cucumber (Cucumis sativus L.).</title>
        <authorList>
            <person name="Li Q."/>
            <person name="Li H."/>
            <person name="Huang W."/>
            <person name="Xu Y."/>
            <person name="Zhou Q."/>
            <person name="Wang S."/>
            <person name="Ruan J."/>
            <person name="Huang S."/>
            <person name="Zhang Z."/>
        </authorList>
    </citation>
    <scope>NUCLEOTIDE SEQUENCE [LARGE SCALE GENOMIC DNA]</scope>
    <source>
        <strain evidence="2">cv. 9930</strain>
        <tissue evidence="1">Leaf</tissue>
    </source>
</reference>
<reference evidence="1 2" key="2">
    <citation type="journal article" date="2009" name="PLoS ONE">
        <title>An integrated genetic and cytogenetic map of the cucumber genome.</title>
        <authorList>
            <person name="Ren Y."/>
            <person name="Zhang Z."/>
            <person name="Liu J."/>
            <person name="Staub J.E."/>
            <person name="Han Y."/>
            <person name="Cheng Z."/>
            <person name="Li X."/>
            <person name="Lu J."/>
            <person name="Miao H."/>
            <person name="Kang H."/>
            <person name="Xie B."/>
            <person name="Gu X."/>
            <person name="Wang X."/>
            <person name="Du Y."/>
            <person name="Jin W."/>
            <person name="Huang S."/>
        </authorList>
    </citation>
    <scope>NUCLEOTIDE SEQUENCE [LARGE SCALE GENOMIC DNA]</scope>
    <source>
        <strain evidence="2">cv. 9930</strain>
        <tissue evidence="1">Leaf</tissue>
    </source>
</reference>